<name>A0ABQ2ELV7_9DEIO</name>
<keyword evidence="2" id="KW-1185">Reference proteome</keyword>
<reference evidence="2" key="1">
    <citation type="journal article" date="2019" name="Int. J. Syst. Evol. Microbiol.">
        <title>The Global Catalogue of Microorganisms (GCM) 10K type strain sequencing project: providing services to taxonomists for standard genome sequencing and annotation.</title>
        <authorList>
            <consortium name="The Broad Institute Genomics Platform"/>
            <consortium name="The Broad Institute Genome Sequencing Center for Infectious Disease"/>
            <person name="Wu L."/>
            <person name="Ma J."/>
        </authorList>
    </citation>
    <scope>NUCLEOTIDE SEQUENCE [LARGE SCALE GENOMIC DNA]</scope>
    <source>
        <strain evidence="2">JCM 30331</strain>
    </source>
</reference>
<dbReference type="EMBL" id="BMPP01000001">
    <property type="protein sequence ID" value="GGK14019.1"/>
    <property type="molecule type" value="Genomic_DNA"/>
</dbReference>
<organism evidence="1 2">
    <name type="scientific">Deinococcus malanensis</name>
    <dbReference type="NCBI Taxonomy" id="1706855"/>
    <lineage>
        <taxon>Bacteria</taxon>
        <taxon>Thermotogati</taxon>
        <taxon>Deinococcota</taxon>
        <taxon>Deinococci</taxon>
        <taxon>Deinococcales</taxon>
        <taxon>Deinococcaceae</taxon>
        <taxon>Deinococcus</taxon>
    </lineage>
</organism>
<gene>
    <name evidence="1" type="ORF">GCM10008955_04200</name>
</gene>
<proteinExistence type="predicted"/>
<sequence>MLMGRARPSGLLAIPTLQLSLRSYWDGPRALPHGVYLISSRRIKMTVTA</sequence>
<protein>
    <submittedName>
        <fullName evidence="1">Uncharacterized protein</fullName>
    </submittedName>
</protein>
<accession>A0ABQ2ELV7</accession>
<dbReference type="Proteomes" id="UP000647587">
    <property type="component" value="Unassembled WGS sequence"/>
</dbReference>
<evidence type="ECO:0000313" key="1">
    <source>
        <dbReference type="EMBL" id="GGK14019.1"/>
    </source>
</evidence>
<evidence type="ECO:0000313" key="2">
    <source>
        <dbReference type="Proteomes" id="UP000647587"/>
    </source>
</evidence>
<comment type="caution">
    <text evidence="1">The sequence shown here is derived from an EMBL/GenBank/DDBJ whole genome shotgun (WGS) entry which is preliminary data.</text>
</comment>
<dbReference type="RefSeq" id="WP_189004057.1">
    <property type="nucleotide sequence ID" value="NZ_BMPP01000001.1"/>
</dbReference>